<dbReference type="InterPro" id="IPR029332">
    <property type="entry name" value="PEHE_dom"/>
</dbReference>
<gene>
    <name evidence="3" type="ORF">NEZAVI_LOCUS2002</name>
</gene>
<feature type="region of interest" description="Disordered" evidence="1">
    <location>
        <begin position="842"/>
        <end position="990"/>
    </location>
</feature>
<feature type="domain" description="PEHE" evidence="2">
    <location>
        <begin position="777"/>
        <end position="924"/>
    </location>
</feature>
<dbReference type="PANTHER" id="PTHR22443:SF18">
    <property type="entry name" value="NON-SPECIFIC LETHAL 1, ISOFORM M"/>
    <property type="match status" value="1"/>
</dbReference>
<dbReference type="OrthoDB" id="6022640at2759"/>
<evidence type="ECO:0000313" key="3">
    <source>
        <dbReference type="EMBL" id="CAH1390885.1"/>
    </source>
</evidence>
<dbReference type="EMBL" id="OV725077">
    <property type="protein sequence ID" value="CAH1390885.1"/>
    <property type="molecule type" value="Genomic_DNA"/>
</dbReference>
<dbReference type="GO" id="GO:0044545">
    <property type="term" value="C:NSL complex"/>
    <property type="evidence" value="ECO:0007669"/>
    <property type="project" value="TreeGrafter"/>
</dbReference>
<feature type="region of interest" description="Disordered" evidence="1">
    <location>
        <begin position="790"/>
        <end position="811"/>
    </location>
</feature>
<feature type="region of interest" description="Disordered" evidence="1">
    <location>
        <begin position="684"/>
        <end position="748"/>
    </location>
</feature>
<feature type="compositionally biased region" description="Polar residues" evidence="1">
    <location>
        <begin position="728"/>
        <end position="737"/>
    </location>
</feature>
<dbReference type="SMART" id="SM01300">
    <property type="entry name" value="PEHE"/>
    <property type="match status" value="1"/>
</dbReference>
<proteinExistence type="predicted"/>
<accession>A0A9P0H2D0</accession>
<protein>
    <recommendedName>
        <fullName evidence="2">PEHE domain-containing protein</fullName>
    </recommendedName>
</protein>
<keyword evidence="4" id="KW-1185">Reference proteome</keyword>
<evidence type="ECO:0000313" key="4">
    <source>
        <dbReference type="Proteomes" id="UP001152798"/>
    </source>
</evidence>
<feature type="compositionally biased region" description="Basic and acidic residues" evidence="1">
    <location>
        <begin position="927"/>
        <end position="940"/>
    </location>
</feature>
<dbReference type="InterPro" id="IPR026180">
    <property type="entry name" value="NSL1"/>
</dbReference>
<name>A0A9P0H2D0_NEZVI</name>
<dbReference type="AlphaFoldDB" id="A0A9P0H2D0"/>
<dbReference type="PROSITE" id="PS52052">
    <property type="entry name" value="PEHE"/>
    <property type="match status" value="1"/>
</dbReference>
<sequence>MGLRFASLRHSNVVMAPALTETVQSQSFKFATSPSRSPSLSLKNHQKKTEIISEELEPKLTNGLKFIAGMNGHSPSNNKTTYSINGLAKNLKNEFLPLNRKKDVIKDEAGSRADSNYSITQIGGYMMNSGFMGDPDMGLRKSNKELNDGDKVSPDVDQFIKNLSVVMNSEELGTNPELNQNVEEIFKVISNLDNNTSELVSGPSGENEPMFSDMGGLTNFERDLFNEVDMMNMCVDESLVTVNKDALIRERIEEFRKRKFLLLRRIEFLVRRLKKTKAHLLGRHASEEITGVLEYSSNILEASTRLRVYSSGDSDKNVKCDVKPVSFAGLSLFMRQMDHAVNQQTNTVARNSIRQCKYFGSGSSSSSLVTTSNGVRSSLPGSILPSFPSDVKQELSTTYGELHSQLVKLQQDIDSDVTESSSGCESCDEFIAYNNVHQHPLSISKRASWKWAEERALIAAKWTWLQSQIADLEYRIRQHTDIRRQVRSSKGSLKFQEEQTSHNLPNGCNSEKGEGSCSRTRGLVSSSFGKRRILQLSGLHRTSKKAARNAGLRCSCNTSLPGCGLCTSRSEPGQPAEPLSTLPVSQRVAYLDPGFHPVLSFAHDVSASVHYNAVMKCSDWQNRASRIQGKPSVPGEEKSRGGRPAGNNEHHVVDLQRSKAAALAVSVKLRRKIVRGRRRRRNASLNLEGFRQRRKHSTGLSSIDSEEGLEQDAEQGGSVRYPSPSPSPATTQHTATPISKDKETIKRKRENSYDIDNIVIPYSMASATRLEKLNYKEILTPKWRRIIKMERRDSNSDQKNGIIRRSSHDIEGEEDISDEAAIARHERCEVDEKKKFLSYLKLPNSGMGRGRGQRRTDSRADSSGPNTPDGMSPREDNTAVAEESLASPPPTPSEIETGRKRTISSSQPPQLPEVSPYEPRVFPLSDETYRKMLEESKESQHYPVTNSTLEENPPAPRSPGSVSTDSADSFLGEDPNDPEWTTVDRSNCKR</sequence>
<dbReference type="Proteomes" id="UP001152798">
    <property type="component" value="Chromosome 1"/>
</dbReference>
<reference evidence="3" key="1">
    <citation type="submission" date="2022-01" db="EMBL/GenBank/DDBJ databases">
        <authorList>
            <person name="King R."/>
        </authorList>
    </citation>
    <scope>NUCLEOTIDE SEQUENCE</scope>
</reference>
<organism evidence="3 4">
    <name type="scientific">Nezara viridula</name>
    <name type="common">Southern green stink bug</name>
    <name type="synonym">Cimex viridulus</name>
    <dbReference type="NCBI Taxonomy" id="85310"/>
    <lineage>
        <taxon>Eukaryota</taxon>
        <taxon>Metazoa</taxon>
        <taxon>Ecdysozoa</taxon>
        <taxon>Arthropoda</taxon>
        <taxon>Hexapoda</taxon>
        <taxon>Insecta</taxon>
        <taxon>Pterygota</taxon>
        <taxon>Neoptera</taxon>
        <taxon>Paraneoptera</taxon>
        <taxon>Hemiptera</taxon>
        <taxon>Heteroptera</taxon>
        <taxon>Panheteroptera</taxon>
        <taxon>Pentatomomorpha</taxon>
        <taxon>Pentatomoidea</taxon>
        <taxon>Pentatomidae</taxon>
        <taxon>Pentatominae</taxon>
        <taxon>Nezara</taxon>
    </lineage>
</organism>
<evidence type="ECO:0000256" key="1">
    <source>
        <dbReference type="SAM" id="MobiDB-lite"/>
    </source>
</evidence>
<feature type="compositionally biased region" description="Acidic residues" evidence="1">
    <location>
        <begin position="704"/>
        <end position="713"/>
    </location>
</feature>
<evidence type="ECO:0000259" key="2">
    <source>
        <dbReference type="PROSITE" id="PS52052"/>
    </source>
</evidence>
<feature type="region of interest" description="Disordered" evidence="1">
    <location>
        <begin position="626"/>
        <end position="650"/>
    </location>
</feature>
<dbReference type="PANTHER" id="PTHR22443">
    <property type="entry name" value="NON-SPECIFIC LETHAL 1, ISOFORM M"/>
    <property type="match status" value="1"/>
</dbReference>
<dbReference type="GO" id="GO:0035035">
    <property type="term" value="F:histone acetyltransferase binding"/>
    <property type="evidence" value="ECO:0007669"/>
    <property type="project" value="TreeGrafter"/>
</dbReference>
<feature type="region of interest" description="Disordered" evidence="1">
    <location>
        <begin position="488"/>
        <end position="515"/>
    </location>
</feature>